<accession>A0A4R6W849</accession>
<dbReference type="AlphaFoldDB" id="A0A4R6W849"/>
<comment type="caution">
    <text evidence="1">The sequence shown here is derived from an EMBL/GenBank/DDBJ whole genome shotgun (WGS) entry which is preliminary data.</text>
</comment>
<dbReference type="Proteomes" id="UP000295292">
    <property type="component" value="Unassembled WGS sequence"/>
</dbReference>
<proteinExistence type="predicted"/>
<reference evidence="1 2" key="1">
    <citation type="submission" date="2019-03" db="EMBL/GenBank/DDBJ databases">
        <title>Genomic Encyclopedia of Archaeal and Bacterial Type Strains, Phase II (KMG-II): from individual species to whole genera.</title>
        <authorList>
            <person name="Goeker M."/>
        </authorList>
    </citation>
    <scope>NUCLEOTIDE SEQUENCE [LARGE SCALE GENOMIC DNA]</scope>
    <source>
        <strain evidence="1 2">DSM 28353</strain>
    </source>
</reference>
<evidence type="ECO:0000313" key="1">
    <source>
        <dbReference type="EMBL" id="TDQ73796.1"/>
    </source>
</evidence>
<protein>
    <submittedName>
        <fullName evidence="1">Uncharacterized protein</fullName>
    </submittedName>
</protein>
<organism evidence="1 2">
    <name type="scientific">Sphingobacterium yanglingense</name>
    <dbReference type="NCBI Taxonomy" id="1437280"/>
    <lineage>
        <taxon>Bacteria</taxon>
        <taxon>Pseudomonadati</taxon>
        <taxon>Bacteroidota</taxon>
        <taxon>Sphingobacteriia</taxon>
        <taxon>Sphingobacteriales</taxon>
        <taxon>Sphingobacteriaceae</taxon>
        <taxon>Sphingobacterium</taxon>
    </lineage>
</organism>
<sequence length="57" mass="6552">MRTISVQTDVAEKLKDICKMQTKKFGNSAECEINIHKIQNSISTKEMLNRSKVIKLK</sequence>
<dbReference type="EMBL" id="SNYV01000018">
    <property type="protein sequence ID" value="TDQ73796.1"/>
    <property type="molecule type" value="Genomic_DNA"/>
</dbReference>
<name>A0A4R6W849_9SPHI</name>
<evidence type="ECO:0000313" key="2">
    <source>
        <dbReference type="Proteomes" id="UP000295292"/>
    </source>
</evidence>
<gene>
    <name evidence="1" type="ORF">CLV99_4233</name>
</gene>
<keyword evidence="2" id="KW-1185">Reference proteome</keyword>